<keyword evidence="1 4" id="KW-0808">Transferase</keyword>
<dbReference type="PANTHER" id="PTHR44068:SF11">
    <property type="entry name" value="GERANYL DIPHOSPHATE 2-C-METHYLTRANSFERASE"/>
    <property type="match status" value="1"/>
</dbReference>
<dbReference type="OrthoDB" id="9810247at2"/>
<dbReference type="CDD" id="cd02440">
    <property type="entry name" value="AdoMet_MTases"/>
    <property type="match status" value="1"/>
</dbReference>
<dbReference type="RefSeq" id="WP_126642952.1">
    <property type="nucleotide sequence ID" value="NZ_BIFH01000047.1"/>
</dbReference>
<dbReference type="EMBL" id="BIFH01000047">
    <property type="protein sequence ID" value="GCE01320.1"/>
    <property type="molecule type" value="Genomic_DNA"/>
</dbReference>
<dbReference type="Gene3D" id="3.40.50.150">
    <property type="entry name" value="Vaccinia Virus protein VP39"/>
    <property type="match status" value="1"/>
</dbReference>
<dbReference type="InterPro" id="IPR029063">
    <property type="entry name" value="SAM-dependent_MTases_sf"/>
</dbReference>
<keyword evidence="5" id="KW-1185">Reference proteome</keyword>
<accession>A0A401Z3B2</accession>
<evidence type="ECO:0000256" key="2">
    <source>
        <dbReference type="SAM" id="MobiDB-lite"/>
    </source>
</evidence>
<gene>
    <name evidence="4" type="ORF">EHYA_09085</name>
</gene>
<dbReference type="Pfam" id="PF08241">
    <property type="entry name" value="Methyltransf_11"/>
    <property type="match status" value="1"/>
</dbReference>
<dbReference type="SUPFAM" id="SSF53335">
    <property type="entry name" value="S-adenosyl-L-methionine-dependent methyltransferases"/>
    <property type="match status" value="1"/>
</dbReference>
<evidence type="ECO:0000256" key="1">
    <source>
        <dbReference type="ARBA" id="ARBA00022679"/>
    </source>
</evidence>
<evidence type="ECO:0000313" key="5">
    <source>
        <dbReference type="Proteomes" id="UP000286931"/>
    </source>
</evidence>
<dbReference type="AlphaFoldDB" id="A0A401Z3B2"/>
<feature type="domain" description="Methyltransferase type 11" evidence="3">
    <location>
        <begin position="18"/>
        <end position="120"/>
    </location>
</feature>
<evidence type="ECO:0000259" key="3">
    <source>
        <dbReference type="Pfam" id="PF08241"/>
    </source>
</evidence>
<organism evidence="4 5">
    <name type="scientific">Embleya hyalina</name>
    <dbReference type="NCBI Taxonomy" id="516124"/>
    <lineage>
        <taxon>Bacteria</taxon>
        <taxon>Bacillati</taxon>
        <taxon>Actinomycetota</taxon>
        <taxon>Actinomycetes</taxon>
        <taxon>Kitasatosporales</taxon>
        <taxon>Streptomycetaceae</taxon>
        <taxon>Embleya</taxon>
    </lineage>
</organism>
<protein>
    <submittedName>
        <fullName evidence="4">Methyltransferase</fullName>
    </submittedName>
</protein>
<feature type="compositionally biased region" description="Low complexity" evidence="2">
    <location>
        <begin position="239"/>
        <end position="260"/>
    </location>
</feature>
<name>A0A401Z3B2_9ACTN</name>
<dbReference type="InterPro" id="IPR013216">
    <property type="entry name" value="Methyltransf_11"/>
</dbReference>
<dbReference type="GO" id="GO:0032259">
    <property type="term" value="P:methylation"/>
    <property type="evidence" value="ECO:0007669"/>
    <property type="project" value="UniProtKB-KW"/>
</dbReference>
<evidence type="ECO:0000313" key="4">
    <source>
        <dbReference type="EMBL" id="GCE01320.1"/>
    </source>
</evidence>
<sequence length="266" mass="28504">MLTVDFSRFPLAPGDRVLDMGCGGGRHAFEAYRRGADVVALDRNAKDIAEVDAMFASMRAAGEVPAGARAEAMVGDALALPFPDASFDRVIISEVLEHIPDDKGVLGELFRVLKPGGLAAMTVPRYGPEKICWALSDAYHEVEGGHIRIYKGDEFAARIRESGLRPYGTHHTHALHSPYWWIKCAVGVDNDKALPVRAWHKLLVWDIMKRPLATRLAEKALDPLIGKSLVVYATKPRPTGETDAGAGAAGTARAAGPDGTLDGAGA</sequence>
<dbReference type="Proteomes" id="UP000286931">
    <property type="component" value="Unassembled WGS sequence"/>
</dbReference>
<proteinExistence type="predicted"/>
<dbReference type="InterPro" id="IPR050447">
    <property type="entry name" value="Erg6_SMT_methyltransf"/>
</dbReference>
<dbReference type="GO" id="GO:0008757">
    <property type="term" value="F:S-adenosylmethionine-dependent methyltransferase activity"/>
    <property type="evidence" value="ECO:0007669"/>
    <property type="project" value="InterPro"/>
</dbReference>
<feature type="region of interest" description="Disordered" evidence="2">
    <location>
        <begin position="239"/>
        <end position="266"/>
    </location>
</feature>
<comment type="caution">
    <text evidence="4">The sequence shown here is derived from an EMBL/GenBank/DDBJ whole genome shotgun (WGS) entry which is preliminary data.</text>
</comment>
<keyword evidence="4" id="KW-0489">Methyltransferase</keyword>
<reference evidence="4 5" key="1">
    <citation type="submission" date="2018-12" db="EMBL/GenBank/DDBJ databases">
        <title>Draft genome sequence of Embleya hyalina NBRC 13850T.</title>
        <authorList>
            <person name="Komaki H."/>
            <person name="Hosoyama A."/>
            <person name="Kimura A."/>
            <person name="Ichikawa N."/>
            <person name="Tamura T."/>
        </authorList>
    </citation>
    <scope>NUCLEOTIDE SEQUENCE [LARGE SCALE GENOMIC DNA]</scope>
    <source>
        <strain evidence="4 5">NBRC 13850</strain>
    </source>
</reference>
<dbReference type="PANTHER" id="PTHR44068">
    <property type="entry name" value="ZGC:194242"/>
    <property type="match status" value="1"/>
</dbReference>